<accession>A0ABZ2UU38</accession>
<dbReference type="InterPro" id="IPR010920">
    <property type="entry name" value="LSM_dom_sf"/>
</dbReference>
<dbReference type="SUPFAM" id="SSF50182">
    <property type="entry name" value="Sm-like ribonucleoproteins"/>
    <property type="match status" value="1"/>
</dbReference>
<protein>
    <submittedName>
        <fullName evidence="2">RNA-binding protein hfq</fullName>
    </submittedName>
</protein>
<proteinExistence type="predicted"/>
<dbReference type="Gene3D" id="2.30.30.100">
    <property type="match status" value="1"/>
</dbReference>
<gene>
    <name evidence="2" type="ORF">WJM97_01940</name>
</gene>
<evidence type="ECO:0000313" key="2">
    <source>
        <dbReference type="EMBL" id="WZB88479.1"/>
    </source>
</evidence>
<dbReference type="Pfam" id="PF21979">
    <property type="entry name" value="Hfq_1"/>
    <property type="match status" value="1"/>
</dbReference>
<name>A0ABZ2UU38_9CYAN</name>
<organism evidence="2 3">
    <name type="scientific">Okeanomitos corallinicola TIOX110</name>
    <dbReference type="NCBI Taxonomy" id="3133117"/>
    <lineage>
        <taxon>Bacteria</taxon>
        <taxon>Bacillati</taxon>
        <taxon>Cyanobacteriota</taxon>
        <taxon>Cyanophyceae</taxon>
        <taxon>Nostocales</taxon>
        <taxon>Aphanizomenonaceae</taxon>
        <taxon>Okeanomitos</taxon>
    </lineage>
</organism>
<dbReference type="NCBIfam" id="NF047718">
    <property type="entry name" value="Hfq_rel_Cyano"/>
    <property type="match status" value="1"/>
</dbReference>
<dbReference type="RefSeq" id="WP_353931386.1">
    <property type="nucleotide sequence ID" value="NZ_CP150886.1"/>
</dbReference>
<reference evidence="2 3" key="1">
    <citation type="submission" date="2024-04" db="EMBL/GenBank/DDBJ databases">
        <title>Okeanomitos corallinicola gen. &amp; sp. nov. (Nostocales, Cyanobacteria), a new toxic marine heterocyst-forming cyanobacterium from a coral reef.</title>
        <authorList>
            <person name="Li H."/>
            <person name="Li R."/>
            <person name="Kang J."/>
            <person name="Hii K.S."/>
            <person name="Mohamed H.F."/>
            <person name="Xu X."/>
            <person name="Luo Z."/>
        </authorList>
    </citation>
    <scope>NUCLEOTIDE SEQUENCE [LARGE SCALE GENOMIC DNA]</scope>
    <source>
        <strain evidence="2 3">TIOX110</strain>
    </source>
</reference>
<dbReference type="Proteomes" id="UP001483337">
    <property type="component" value="Chromosome"/>
</dbReference>
<evidence type="ECO:0000313" key="3">
    <source>
        <dbReference type="Proteomes" id="UP001483337"/>
    </source>
</evidence>
<dbReference type="InterPro" id="IPR053840">
    <property type="entry name" value="Hfq_1"/>
</dbReference>
<sequence length="72" mass="8242">MAATDFDTTLPSIRQLQNWIKEKTSVEFKLMSGDVITGKVFWQDINCVCIVDANEEKTIVWKLAIAYMKARS</sequence>
<evidence type="ECO:0000259" key="1">
    <source>
        <dbReference type="Pfam" id="PF21979"/>
    </source>
</evidence>
<feature type="domain" description="Hfq-related" evidence="1">
    <location>
        <begin position="10"/>
        <end position="70"/>
    </location>
</feature>
<dbReference type="EMBL" id="CP150886">
    <property type="protein sequence ID" value="WZB88479.1"/>
    <property type="molecule type" value="Genomic_DNA"/>
</dbReference>
<keyword evidence="3" id="KW-1185">Reference proteome</keyword>